<feature type="compositionally biased region" description="Basic and acidic residues" evidence="1">
    <location>
        <begin position="125"/>
        <end position="137"/>
    </location>
</feature>
<evidence type="ECO:0000313" key="3">
    <source>
        <dbReference type="EMBL" id="QES35214.1"/>
    </source>
</evidence>
<name>A0A5P2BXL3_STRVZ</name>
<protein>
    <recommendedName>
        <fullName evidence="5">SH3 domain-containing protein</fullName>
    </recommendedName>
</protein>
<dbReference type="Proteomes" id="UP000322927">
    <property type="component" value="Chromosome"/>
</dbReference>
<reference evidence="3 4" key="1">
    <citation type="submission" date="2018-05" db="EMBL/GenBank/DDBJ databases">
        <title>Streptomyces venezuelae.</title>
        <authorList>
            <person name="Kim W."/>
            <person name="Lee N."/>
            <person name="Cho B.-K."/>
        </authorList>
    </citation>
    <scope>NUCLEOTIDE SEQUENCE [LARGE SCALE GENOMIC DNA]</scope>
    <source>
        <strain evidence="3 4">ATCC 14584</strain>
    </source>
</reference>
<feature type="chain" id="PRO_5024816174" description="SH3 domain-containing protein" evidence="2">
    <location>
        <begin position="27"/>
        <end position="146"/>
    </location>
</feature>
<dbReference type="OrthoDB" id="3482365at2"/>
<feature type="region of interest" description="Disordered" evidence="1">
    <location>
        <begin position="110"/>
        <end position="137"/>
    </location>
</feature>
<dbReference type="RefSeq" id="WP_150217335.1">
    <property type="nucleotide sequence ID" value="NZ_CP029192.1"/>
</dbReference>
<dbReference type="Gene3D" id="2.30.30.40">
    <property type="entry name" value="SH3 Domains"/>
    <property type="match status" value="1"/>
</dbReference>
<sequence>MRIALSAGAAGVAALLTLGTAATATASAGTAVPAHNDDVIWGTVVSGPDLKVRDEPSTHGRILAKMPYGSEDRVKCAVRGMTVHGNPHWYWLEGERGWVSAAYVDTGGRHVPSCGSSSEDPCPQWRDRDHRDHRDHQDCDCGYRNH</sequence>
<feature type="signal peptide" evidence="2">
    <location>
        <begin position="1"/>
        <end position="26"/>
    </location>
</feature>
<evidence type="ECO:0000313" key="4">
    <source>
        <dbReference type="Proteomes" id="UP000322927"/>
    </source>
</evidence>
<accession>A0A5P2BXL3</accession>
<proteinExistence type="predicted"/>
<evidence type="ECO:0000256" key="1">
    <source>
        <dbReference type="SAM" id="MobiDB-lite"/>
    </source>
</evidence>
<organism evidence="3 4">
    <name type="scientific">Streptomyces venezuelae</name>
    <dbReference type="NCBI Taxonomy" id="54571"/>
    <lineage>
        <taxon>Bacteria</taxon>
        <taxon>Bacillati</taxon>
        <taxon>Actinomycetota</taxon>
        <taxon>Actinomycetes</taxon>
        <taxon>Kitasatosporales</taxon>
        <taxon>Streptomycetaceae</taxon>
        <taxon>Streptomyces</taxon>
    </lineage>
</organism>
<keyword evidence="2" id="KW-0732">Signal</keyword>
<dbReference type="AlphaFoldDB" id="A0A5P2BXL3"/>
<evidence type="ECO:0008006" key="5">
    <source>
        <dbReference type="Google" id="ProtNLM"/>
    </source>
</evidence>
<gene>
    <name evidence="3" type="ORF">DEJ48_18940</name>
</gene>
<dbReference type="EMBL" id="CP029192">
    <property type="protein sequence ID" value="QES35214.1"/>
    <property type="molecule type" value="Genomic_DNA"/>
</dbReference>
<evidence type="ECO:0000256" key="2">
    <source>
        <dbReference type="SAM" id="SignalP"/>
    </source>
</evidence>